<dbReference type="EnsemblMetazoa" id="XM_014384005.2">
    <property type="protein sequence ID" value="XP_014239491.1"/>
    <property type="gene ID" value="LOC106660934"/>
</dbReference>
<dbReference type="AlphaFoldDB" id="A0A8I6R916"/>
<feature type="region of interest" description="Disordered" evidence="1">
    <location>
        <begin position="514"/>
        <end position="568"/>
    </location>
</feature>
<feature type="compositionally biased region" description="Acidic residues" evidence="1">
    <location>
        <begin position="545"/>
        <end position="568"/>
    </location>
</feature>
<reference evidence="2" key="1">
    <citation type="submission" date="2022-01" db="UniProtKB">
        <authorList>
            <consortium name="EnsemblMetazoa"/>
        </authorList>
    </citation>
    <scope>IDENTIFICATION</scope>
</reference>
<sequence>MEDHDESNQTLSYAKVQAPPTYVTYGDTVARVVDPMVRVFEKLLKIKEREERGKGTDKGKENEKEATEEPEESAELIHHRSSSRRTTDSKRRSYKSRYQSDGIHQKPKQEEEEIPFSFVKKELEKRTHEEMKAIWFKFVGKHLIDDSIERDWKELIGEIQLDGEESRVSIQKVTSKTKPKDKQLKYRMSARESTNLKDSKPLTRKELIDLHKAQRKVMDMKYVDMFKKEPIKSAYYHNLIKNLQSRNTLGGLASRIRGKAKRKKPPATSEKEHIEIKRKIDIEPDAFVEVEFEHESEGSLDEERLEEDESLLFQELELEAQSLTELKSIETELEWASCHSITKPLGVESRGVEYEADEEEVEMGKMDYIRSVIVGQNTIRDEMELIEEEMVVENIWKNLEEFEAKDSDDSLQFLYLDEKRNKESDHSSQLKEVDTYTEFKRKQKKKAEKEKKEAAFQEKLQIRIEKLAKLKDPSYWQKLMEDSMQKELELGEEESEVYDAEFEDYLESLEQENETLFGEDEEFKDMKWEGKETKDESKQSHKEEVEEEVEEEEDELVLLEEEEQEEQDEVLFSIDEELSAKMKGDDETLATFEEGDIEVSGMEELMDEGDVRKLSDTKTDSTVDEENIEEEETPSKADLQITNVQQISPKARYFNPAYPELFASDASIFPSYTDLKRPYTLVCSDRIKARLSNYKKLFRNELLSLQRRHPFAFGGVQLARQFIIGIRVPHRFVDPLKFREREKVENLLAGRTM</sequence>
<dbReference type="Proteomes" id="UP000494040">
    <property type="component" value="Unassembled WGS sequence"/>
</dbReference>
<feature type="compositionally biased region" description="Basic and acidic residues" evidence="1">
    <location>
        <begin position="48"/>
        <end position="67"/>
    </location>
</feature>
<evidence type="ECO:0000313" key="2">
    <source>
        <dbReference type="EnsemblMetazoa" id="XP_014239491.1"/>
    </source>
</evidence>
<dbReference type="RefSeq" id="XP_014239491.1">
    <property type="nucleotide sequence ID" value="XM_014384005.2"/>
</dbReference>
<keyword evidence="3" id="KW-1185">Reference proteome</keyword>
<dbReference type="OrthoDB" id="7675754at2759"/>
<dbReference type="GeneID" id="106660934"/>
<proteinExistence type="predicted"/>
<accession>A0A8I6R916</accession>
<dbReference type="KEGG" id="clec:106660934"/>
<feature type="compositionally biased region" description="Basic and acidic residues" evidence="1">
    <location>
        <begin position="524"/>
        <end position="544"/>
    </location>
</feature>
<feature type="compositionally biased region" description="Acidic residues" evidence="1">
    <location>
        <begin position="514"/>
        <end position="523"/>
    </location>
</feature>
<feature type="region of interest" description="Disordered" evidence="1">
    <location>
        <begin position="48"/>
        <end position="111"/>
    </location>
</feature>
<protein>
    <submittedName>
        <fullName evidence="2">Uncharacterized protein</fullName>
    </submittedName>
</protein>
<feature type="region of interest" description="Disordered" evidence="1">
    <location>
        <begin position="1"/>
        <end position="23"/>
    </location>
</feature>
<evidence type="ECO:0000313" key="3">
    <source>
        <dbReference type="Proteomes" id="UP000494040"/>
    </source>
</evidence>
<name>A0A8I6R916_CIMLE</name>
<organism evidence="2 3">
    <name type="scientific">Cimex lectularius</name>
    <name type="common">Bed bug</name>
    <name type="synonym">Acanthia lectularia</name>
    <dbReference type="NCBI Taxonomy" id="79782"/>
    <lineage>
        <taxon>Eukaryota</taxon>
        <taxon>Metazoa</taxon>
        <taxon>Ecdysozoa</taxon>
        <taxon>Arthropoda</taxon>
        <taxon>Hexapoda</taxon>
        <taxon>Insecta</taxon>
        <taxon>Pterygota</taxon>
        <taxon>Neoptera</taxon>
        <taxon>Paraneoptera</taxon>
        <taxon>Hemiptera</taxon>
        <taxon>Heteroptera</taxon>
        <taxon>Panheteroptera</taxon>
        <taxon>Cimicomorpha</taxon>
        <taxon>Cimicidae</taxon>
        <taxon>Cimex</taxon>
    </lineage>
</organism>
<evidence type="ECO:0000256" key="1">
    <source>
        <dbReference type="SAM" id="MobiDB-lite"/>
    </source>
</evidence>